<dbReference type="eggNOG" id="KOG0504">
    <property type="taxonomic scope" value="Eukaryota"/>
</dbReference>
<dbReference type="OMA" id="STINLMY"/>
<dbReference type="Pfam" id="PF12796">
    <property type="entry name" value="Ank_2"/>
    <property type="match status" value="2"/>
</dbReference>
<evidence type="ECO:0000256" key="7">
    <source>
        <dbReference type="PROSITE-ProRule" id="PRU00023"/>
    </source>
</evidence>
<feature type="repeat" description="ANK" evidence="7">
    <location>
        <begin position="14"/>
        <end position="46"/>
    </location>
</feature>
<keyword evidence="2 8" id="KW-0812">Transmembrane</keyword>
<evidence type="ECO:0000256" key="6">
    <source>
        <dbReference type="ARBA" id="ARBA00023136"/>
    </source>
</evidence>
<evidence type="ECO:0000256" key="1">
    <source>
        <dbReference type="ARBA" id="ARBA00004141"/>
    </source>
</evidence>
<dbReference type="PROSITE" id="PS50088">
    <property type="entry name" value="ANK_REPEAT"/>
    <property type="match status" value="2"/>
</dbReference>
<dbReference type="InParanoid" id="A0A061F268"/>
<sequence>MGKCHSTLSEIDEYGWTPLHYAVHFGAVDIFQLFLIDSSTAYIRDNEGMSVIHIAAREGEVVILEMLAYRFPEIWDLQDNNGQTALHLAVARGKLDSVKFILDFVLSHDGLINQQDNEGNTALHLKTIQRHDHKIFELLMKDSRVDKTATNMEGLTVIDILLLNKEFGYYEKTWITLSVAKNGGLESLEQTINKNSRKVKSIEARILEQPQQSEGKDSARDRRHNLLVTTLIATVSFAAGFTMPGGHKSDGPDEGTAMLSRKTAFRSFVEKLDAVAFYTYITASLTSYGITAMVIAFVSGTYAALADSFGLAKAVLSIGCSFFGLQLLVYLK</sequence>
<dbReference type="InterPro" id="IPR036770">
    <property type="entry name" value="Ankyrin_rpt-contain_sf"/>
</dbReference>
<dbReference type="PROSITE" id="PS50297">
    <property type="entry name" value="ANK_REP_REGION"/>
    <property type="match status" value="2"/>
</dbReference>
<feature type="domain" description="PGG" evidence="9">
    <location>
        <begin position="221"/>
        <end position="282"/>
    </location>
</feature>
<keyword evidence="4 8" id="KW-1133">Transmembrane helix</keyword>
<dbReference type="Gramene" id="EOY11013">
    <property type="protein sequence ID" value="EOY11013"/>
    <property type="gene ID" value="TCM_026272"/>
</dbReference>
<evidence type="ECO:0000256" key="4">
    <source>
        <dbReference type="ARBA" id="ARBA00022989"/>
    </source>
</evidence>
<keyword evidence="5 7" id="KW-0040">ANK repeat</keyword>
<dbReference type="Pfam" id="PF13962">
    <property type="entry name" value="PGG"/>
    <property type="match status" value="1"/>
</dbReference>
<dbReference type="HOGENOM" id="CLU_000134_36_1_1"/>
<dbReference type="PANTHER" id="PTHR24186">
    <property type="entry name" value="PROTEIN PHOSPHATASE 1 REGULATORY SUBUNIT"/>
    <property type="match status" value="1"/>
</dbReference>
<protein>
    <submittedName>
        <fullName evidence="10">Ankyrin repeat family protein, putative</fullName>
    </submittedName>
</protein>
<dbReference type="Proteomes" id="UP000026915">
    <property type="component" value="Chromosome 5"/>
</dbReference>
<evidence type="ECO:0000313" key="11">
    <source>
        <dbReference type="Proteomes" id="UP000026915"/>
    </source>
</evidence>
<dbReference type="InterPro" id="IPR026961">
    <property type="entry name" value="PGG_dom"/>
</dbReference>
<proteinExistence type="predicted"/>
<dbReference type="SMART" id="SM00248">
    <property type="entry name" value="ANK"/>
    <property type="match status" value="4"/>
</dbReference>
<dbReference type="Gene3D" id="1.25.40.20">
    <property type="entry name" value="Ankyrin repeat-containing domain"/>
    <property type="match status" value="1"/>
</dbReference>
<evidence type="ECO:0000313" key="10">
    <source>
        <dbReference type="EMBL" id="EOY11013.1"/>
    </source>
</evidence>
<feature type="transmembrane region" description="Helical" evidence="8">
    <location>
        <begin position="226"/>
        <end position="243"/>
    </location>
</feature>
<keyword evidence="11" id="KW-1185">Reference proteome</keyword>
<accession>A0A061F268</accession>
<dbReference type="STRING" id="3641.A0A061F268"/>
<feature type="transmembrane region" description="Helical" evidence="8">
    <location>
        <begin position="310"/>
        <end position="331"/>
    </location>
</feature>
<feature type="transmembrane region" description="Helical" evidence="8">
    <location>
        <begin position="277"/>
        <end position="298"/>
    </location>
</feature>
<organism evidence="10 11">
    <name type="scientific">Theobroma cacao</name>
    <name type="common">Cacao</name>
    <name type="synonym">Cocoa</name>
    <dbReference type="NCBI Taxonomy" id="3641"/>
    <lineage>
        <taxon>Eukaryota</taxon>
        <taxon>Viridiplantae</taxon>
        <taxon>Streptophyta</taxon>
        <taxon>Embryophyta</taxon>
        <taxon>Tracheophyta</taxon>
        <taxon>Spermatophyta</taxon>
        <taxon>Magnoliopsida</taxon>
        <taxon>eudicotyledons</taxon>
        <taxon>Gunneridae</taxon>
        <taxon>Pentapetalae</taxon>
        <taxon>rosids</taxon>
        <taxon>malvids</taxon>
        <taxon>Malvales</taxon>
        <taxon>Malvaceae</taxon>
        <taxon>Byttnerioideae</taxon>
        <taxon>Theobroma</taxon>
    </lineage>
</organism>
<keyword evidence="6 8" id="KW-0472">Membrane</keyword>
<dbReference type="GO" id="GO:0016020">
    <property type="term" value="C:membrane"/>
    <property type="evidence" value="ECO:0000318"/>
    <property type="project" value="GO_Central"/>
</dbReference>
<gene>
    <name evidence="10" type="ORF">TCM_026272</name>
</gene>
<dbReference type="SUPFAM" id="SSF48403">
    <property type="entry name" value="Ankyrin repeat"/>
    <property type="match status" value="1"/>
</dbReference>
<dbReference type="EMBL" id="CM001883">
    <property type="protein sequence ID" value="EOY11013.1"/>
    <property type="molecule type" value="Genomic_DNA"/>
</dbReference>
<reference evidence="10 11" key="1">
    <citation type="journal article" date="2013" name="Genome Biol.">
        <title>The genome sequence of the most widely cultivated cacao type and its use to identify candidate genes regulating pod color.</title>
        <authorList>
            <person name="Motamayor J.C."/>
            <person name="Mockaitis K."/>
            <person name="Schmutz J."/>
            <person name="Haiminen N."/>
            <person name="Iii D.L."/>
            <person name="Cornejo O."/>
            <person name="Findley S.D."/>
            <person name="Zheng P."/>
            <person name="Utro F."/>
            <person name="Royaert S."/>
            <person name="Saski C."/>
            <person name="Jenkins J."/>
            <person name="Podicheti R."/>
            <person name="Zhao M."/>
            <person name="Scheffler B.E."/>
            <person name="Stack J.C."/>
            <person name="Feltus F.A."/>
            <person name="Mustiga G.M."/>
            <person name="Amores F."/>
            <person name="Phillips W."/>
            <person name="Marelli J.P."/>
            <person name="May G.D."/>
            <person name="Shapiro H."/>
            <person name="Ma J."/>
            <person name="Bustamante C.D."/>
            <person name="Schnell R.J."/>
            <person name="Main D."/>
            <person name="Gilbert D."/>
            <person name="Parida L."/>
            <person name="Kuhn D.N."/>
        </authorList>
    </citation>
    <scope>NUCLEOTIDE SEQUENCE [LARGE SCALE GENOMIC DNA]</scope>
    <source>
        <strain evidence="11">cv. Matina 1-6</strain>
    </source>
</reference>
<evidence type="ECO:0000259" key="9">
    <source>
        <dbReference type="Pfam" id="PF13962"/>
    </source>
</evidence>
<keyword evidence="3" id="KW-0677">Repeat</keyword>
<feature type="repeat" description="ANK" evidence="7">
    <location>
        <begin position="81"/>
        <end position="117"/>
    </location>
</feature>
<dbReference type="InterPro" id="IPR002110">
    <property type="entry name" value="Ankyrin_rpt"/>
</dbReference>
<evidence type="ECO:0000256" key="5">
    <source>
        <dbReference type="ARBA" id="ARBA00023043"/>
    </source>
</evidence>
<evidence type="ECO:0000256" key="3">
    <source>
        <dbReference type="ARBA" id="ARBA00022737"/>
    </source>
</evidence>
<evidence type="ECO:0000256" key="8">
    <source>
        <dbReference type="SAM" id="Phobius"/>
    </source>
</evidence>
<evidence type="ECO:0000256" key="2">
    <source>
        <dbReference type="ARBA" id="ARBA00022692"/>
    </source>
</evidence>
<dbReference type="AlphaFoldDB" id="A0A061F268"/>
<dbReference type="PANTHER" id="PTHR24186:SF50">
    <property type="entry name" value="ANKYRIN REPEAT-CONTAINING PROTEIN ITN1-LIKE ISOFORM X1"/>
    <property type="match status" value="1"/>
</dbReference>
<name>A0A061F268_THECC</name>
<comment type="subcellular location">
    <subcellularLocation>
        <location evidence="1">Membrane</location>
        <topology evidence="1">Multi-pass membrane protein</topology>
    </subcellularLocation>
</comment>